<reference evidence="1 2" key="1">
    <citation type="journal article" date="2014" name="Am. J. Bot.">
        <title>Genome assembly and annotation for red clover (Trifolium pratense; Fabaceae).</title>
        <authorList>
            <person name="Istvanek J."/>
            <person name="Jaros M."/>
            <person name="Krenek A."/>
            <person name="Repkova J."/>
        </authorList>
    </citation>
    <scope>NUCLEOTIDE SEQUENCE [LARGE SCALE GENOMIC DNA]</scope>
    <source>
        <strain evidence="2">cv. Tatra</strain>
        <tissue evidence="1">Young leaves</tissue>
    </source>
</reference>
<comment type="caution">
    <text evidence="1">The sequence shown here is derived from an EMBL/GenBank/DDBJ whole genome shotgun (WGS) entry which is preliminary data.</text>
</comment>
<name>A0A2K3NLF9_TRIPR</name>
<protein>
    <submittedName>
        <fullName evidence="1">Uncharacterized protein</fullName>
    </submittedName>
</protein>
<evidence type="ECO:0000313" key="1">
    <source>
        <dbReference type="EMBL" id="PNY03870.1"/>
    </source>
</evidence>
<dbReference type="PANTHER" id="PTHR33265">
    <property type="entry name" value="AVR9/CF-9 RAPIDLY ELICITED PROTEIN-RELATED"/>
    <property type="match status" value="1"/>
</dbReference>
<evidence type="ECO:0000313" key="2">
    <source>
        <dbReference type="Proteomes" id="UP000236291"/>
    </source>
</evidence>
<sequence>MIRVALFMLRKGILKGKLMMDLNMTVKRRSKLAGKAIANLMFPHHHGGFTSRSRPHNEKRISTTREYEFTCSNTPNYKFTLNNKRHRNNHLFACAHAPLTQDEEIVTVNAVKAVLENIVNNNEVMVDASPVLVGYGETPKDIDTDVEVDEAAEAFIKRFYLQLGKQN</sequence>
<gene>
    <name evidence="1" type="ORF">L195_g000280</name>
</gene>
<dbReference type="Proteomes" id="UP000236291">
    <property type="component" value="Unassembled WGS sequence"/>
</dbReference>
<dbReference type="AlphaFoldDB" id="A0A2K3NLF9"/>
<dbReference type="PANTHER" id="PTHR33265:SF8">
    <property type="entry name" value="AVR9_CF-9 RAPIDLY ELICITED PROTEIN 146"/>
    <property type="match status" value="1"/>
</dbReference>
<reference evidence="1 2" key="2">
    <citation type="journal article" date="2017" name="Front. Plant Sci.">
        <title>Gene Classification and Mining of Molecular Markers Useful in Red Clover (Trifolium pratense) Breeding.</title>
        <authorList>
            <person name="Istvanek J."/>
            <person name="Dluhosova J."/>
            <person name="Dluhos P."/>
            <person name="Patkova L."/>
            <person name="Nedelnik J."/>
            <person name="Repkova J."/>
        </authorList>
    </citation>
    <scope>NUCLEOTIDE SEQUENCE [LARGE SCALE GENOMIC DNA]</scope>
    <source>
        <strain evidence="2">cv. Tatra</strain>
        <tissue evidence="1">Young leaves</tissue>
    </source>
</reference>
<accession>A0A2K3NLF9</accession>
<dbReference type="STRING" id="57577.A0A2K3NLF9"/>
<organism evidence="1 2">
    <name type="scientific">Trifolium pratense</name>
    <name type="common">Red clover</name>
    <dbReference type="NCBI Taxonomy" id="57577"/>
    <lineage>
        <taxon>Eukaryota</taxon>
        <taxon>Viridiplantae</taxon>
        <taxon>Streptophyta</taxon>
        <taxon>Embryophyta</taxon>
        <taxon>Tracheophyta</taxon>
        <taxon>Spermatophyta</taxon>
        <taxon>Magnoliopsida</taxon>
        <taxon>eudicotyledons</taxon>
        <taxon>Gunneridae</taxon>
        <taxon>Pentapetalae</taxon>
        <taxon>rosids</taxon>
        <taxon>fabids</taxon>
        <taxon>Fabales</taxon>
        <taxon>Fabaceae</taxon>
        <taxon>Papilionoideae</taxon>
        <taxon>50 kb inversion clade</taxon>
        <taxon>NPAAA clade</taxon>
        <taxon>Hologalegina</taxon>
        <taxon>IRL clade</taxon>
        <taxon>Trifolieae</taxon>
        <taxon>Trifolium</taxon>
    </lineage>
</organism>
<proteinExistence type="predicted"/>
<dbReference type="EMBL" id="ASHM01000091">
    <property type="protein sequence ID" value="PNY03870.1"/>
    <property type="molecule type" value="Genomic_DNA"/>
</dbReference>